<sequence>MQNYFNYFTEIEERFQQRRGSLLLLSTLDWALIEMWRDAGLPLEAVLRGIDAAFDKYEARQHKGHKRKINGLAWCAQAVMETAEEMREAAAGASTETKYTGTDETGFEHERVAAHLDAAAAALDGATVATGVCAATAARLREIAGEVRAADAKKPLETEALERNLTVLEEKLFAALTTAAPEDLLVGLKEHAARELAPYRSRMGAVQLRQVEHQFVQKQLLAHYNLPRLSLFYMSQE</sequence>
<reference evidence="1" key="1">
    <citation type="submission" date="2021-04" db="EMBL/GenBank/DDBJ databases">
        <title>Phylogenetic analysis of Acidobacteriaceae.</title>
        <authorList>
            <person name="Qiu L."/>
            <person name="Zhang Q."/>
        </authorList>
    </citation>
    <scope>NUCLEOTIDE SEQUENCE</scope>
    <source>
        <strain evidence="1">DSM 25168</strain>
    </source>
</reference>
<dbReference type="KEGG" id="orp:MOP44_12465"/>
<dbReference type="EMBL" id="CP093313">
    <property type="protein sequence ID" value="UWZ86731.1"/>
    <property type="molecule type" value="Genomic_DNA"/>
</dbReference>
<accession>A0A9J7BV28</accession>
<proteinExistence type="predicted"/>
<keyword evidence="2" id="KW-1185">Reference proteome</keyword>
<evidence type="ECO:0000313" key="2">
    <source>
        <dbReference type="Proteomes" id="UP001059380"/>
    </source>
</evidence>
<gene>
    <name evidence="1" type="ORF">MOP44_12465</name>
</gene>
<dbReference type="RefSeq" id="WP_260796368.1">
    <property type="nucleotide sequence ID" value="NZ_CP093313.1"/>
</dbReference>
<protein>
    <submittedName>
        <fullName evidence="1">Uncharacterized protein</fullName>
    </submittedName>
</protein>
<dbReference type="Proteomes" id="UP001059380">
    <property type="component" value="Chromosome"/>
</dbReference>
<organism evidence="1 2">
    <name type="scientific">Occallatibacter riparius</name>
    <dbReference type="NCBI Taxonomy" id="1002689"/>
    <lineage>
        <taxon>Bacteria</taxon>
        <taxon>Pseudomonadati</taxon>
        <taxon>Acidobacteriota</taxon>
        <taxon>Terriglobia</taxon>
        <taxon>Terriglobales</taxon>
        <taxon>Acidobacteriaceae</taxon>
        <taxon>Occallatibacter</taxon>
    </lineage>
</organism>
<name>A0A9J7BV28_9BACT</name>
<dbReference type="AlphaFoldDB" id="A0A9J7BV28"/>
<evidence type="ECO:0000313" key="1">
    <source>
        <dbReference type="EMBL" id="UWZ86731.1"/>
    </source>
</evidence>